<accession>A0A5J5I1N5</accession>
<dbReference type="OrthoDB" id="5431160at2"/>
<evidence type="ECO:0000259" key="1">
    <source>
        <dbReference type="Pfam" id="PF01243"/>
    </source>
</evidence>
<dbReference type="InterPro" id="IPR012349">
    <property type="entry name" value="Split_barrel_FMN-bd"/>
</dbReference>
<organism evidence="2 3">
    <name type="scientific">Niallia endozanthoxylica</name>
    <dbReference type="NCBI Taxonomy" id="2036016"/>
    <lineage>
        <taxon>Bacteria</taxon>
        <taxon>Bacillati</taxon>
        <taxon>Bacillota</taxon>
        <taxon>Bacilli</taxon>
        <taxon>Bacillales</taxon>
        <taxon>Bacillaceae</taxon>
        <taxon>Niallia</taxon>
    </lineage>
</organism>
<dbReference type="SUPFAM" id="SSF50475">
    <property type="entry name" value="FMN-binding split barrel"/>
    <property type="match status" value="1"/>
</dbReference>
<dbReference type="InterPro" id="IPR011576">
    <property type="entry name" value="Pyridox_Oxase_N"/>
</dbReference>
<sequence length="140" mass="16065">MNKDNLKQQALEIIANHRTGVLANVENDKPHTRYMTFYNKDLTLYTPTQLDTEKVQELEKNPSASVLLGYEDKGVNDSYIEVSGKTIINQSQDLKQQFWDDSFNKWFAGPDDPNYVLLEVQPETIRILNNEGGPAQEFQV</sequence>
<dbReference type="PANTHER" id="PTHR34818:SF1">
    <property type="entry name" value="PROTEIN BLI-3"/>
    <property type="match status" value="1"/>
</dbReference>
<evidence type="ECO:0000313" key="2">
    <source>
        <dbReference type="EMBL" id="KAA9028449.1"/>
    </source>
</evidence>
<dbReference type="PANTHER" id="PTHR34818">
    <property type="entry name" value="PROTEIN BLI-3"/>
    <property type="match status" value="1"/>
</dbReference>
<dbReference type="EMBL" id="VYKL01000010">
    <property type="protein sequence ID" value="KAA9028449.1"/>
    <property type="molecule type" value="Genomic_DNA"/>
</dbReference>
<evidence type="ECO:0000313" key="3">
    <source>
        <dbReference type="Proteomes" id="UP000326671"/>
    </source>
</evidence>
<proteinExistence type="predicted"/>
<dbReference type="Proteomes" id="UP000326671">
    <property type="component" value="Unassembled WGS sequence"/>
</dbReference>
<dbReference type="Pfam" id="PF01243">
    <property type="entry name" value="PNPOx_N"/>
    <property type="match status" value="1"/>
</dbReference>
<dbReference type="Gene3D" id="2.30.110.10">
    <property type="entry name" value="Electron Transport, Fmn-binding Protein, Chain A"/>
    <property type="match status" value="1"/>
</dbReference>
<name>A0A5J5I1N5_9BACI</name>
<protein>
    <submittedName>
        <fullName evidence="2">General stress protein</fullName>
    </submittedName>
</protein>
<reference evidence="2 3" key="1">
    <citation type="submission" date="2019-09" db="EMBL/GenBank/DDBJ databases">
        <title>Whole genome sequences of isolates from the Mars Exploration Rovers.</title>
        <authorList>
            <person name="Seuylemezian A."/>
            <person name="Vaishampayan P."/>
        </authorList>
    </citation>
    <scope>NUCLEOTIDE SEQUENCE [LARGE SCALE GENOMIC DNA]</scope>
    <source>
        <strain evidence="2 3">MER_TA_151</strain>
    </source>
</reference>
<gene>
    <name evidence="2" type="ORF">F4V44_04025</name>
</gene>
<feature type="domain" description="Pyridoxamine 5'-phosphate oxidase N-terminal" evidence="1">
    <location>
        <begin position="6"/>
        <end position="127"/>
    </location>
</feature>
<dbReference type="AlphaFoldDB" id="A0A5J5I1N5"/>
<dbReference type="InterPro" id="IPR052917">
    <property type="entry name" value="Stress-Dev_Protein"/>
</dbReference>
<keyword evidence="3" id="KW-1185">Reference proteome</keyword>
<comment type="caution">
    <text evidence="2">The sequence shown here is derived from an EMBL/GenBank/DDBJ whole genome shotgun (WGS) entry which is preliminary data.</text>
</comment>
<dbReference type="RefSeq" id="WP_150438701.1">
    <property type="nucleotide sequence ID" value="NZ_VYKL01000010.1"/>
</dbReference>